<comment type="cofactor">
    <cofactor evidence="1">
        <name>FAD</name>
        <dbReference type="ChEBI" id="CHEBI:57692"/>
    </cofactor>
</comment>
<dbReference type="InterPro" id="IPR050151">
    <property type="entry name" value="Class-I_Pyr_Nuc-Dis_Oxidored"/>
</dbReference>
<dbReference type="Pfam" id="PF12831">
    <property type="entry name" value="FAD_oxidored"/>
    <property type="match status" value="1"/>
</dbReference>
<protein>
    <submittedName>
        <fullName evidence="5">Pyridine nucleotide-disulfide oxidoreductase family protein</fullName>
    </submittedName>
</protein>
<evidence type="ECO:0000256" key="4">
    <source>
        <dbReference type="ARBA" id="ARBA00022827"/>
    </source>
</evidence>
<evidence type="ECO:0000313" key="5">
    <source>
        <dbReference type="EMBL" id="EUA88238.1"/>
    </source>
</evidence>
<comment type="similarity">
    <text evidence="2">Belongs to the class-I pyridine nucleotide-disulfide oxidoreductase family.</text>
</comment>
<dbReference type="PRINTS" id="PR00411">
    <property type="entry name" value="PNDRDTASEI"/>
</dbReference>
<evidence type="ECO:0000256" key="1">
    <source>
        <dbReference type="ARBA" id="ARBA00001974"/>
    </source>
</evidence>
<dbReference type="SUPFAM" id="SSF51905">
    <property type="entry name" value="FAD/NAD(P)-binding domain"/>
    <property type="match status" value="1"/>
</dbReference>
<accession>A0ABN0QU09</accession>
<dbReference type="EMBL" id="JAOL01000146">
    <property type="protein sequence ID" value="EUA88238.1"/>
    <property type="molecule type" value="Genomic_DNA"/>
</dbReference>
<keyword evidence="3" id="KW-0285">Flavoprotein</keyword>
<evidence type="ECO:0000256" key="3">
    <source>
        <dbReference type="ARBA" id="ARBA00022630"/>
    </source>
</evidence>
<keyword evidence="4" id="KW-0274">FAD</keyword>
<reference evidence="5 6" key="1">
    <citation type="submission" date="2014-01" db="EMBL/GenBank/DDBJ databases">
        <authorList>
            <person name="Dobos K."/>
            <person name="Lenaerts A."/>
            <person name="Ordway D."/>
            <person name="DeGroote M.A."/>
            <person name="Parker T."/>
            <person name="Sizemore C."/>
            <person name="Tallon L.J."/>
            <person name="Sadzewicz L.K."/>
            <person name="Sengamalay N."/>
            <person name="Fraser C.M."/>
            <person name="Hine E."/>
            <person name="Shefchek K.A."/>
            <person name="Das S.P."/>
            <person name="Tettelin H."/>
        </authorList>
    </citation>
    <scope>NUCLEOTIDE SEQUENCE [LARGE SCALE GENOMIC DNA]</scope>
    <source>
        <strain evidence="5 6">Harvey</strain>
    </source>
</reference>
<proteinExistence type="inferred from homology"/>
<gene>
    <name evidence="5" type="ORF">I551_5334</name>
</gene>
<comment type="caution">
    <text evidence="5">The sequence shown here is derived from an EMBL/GenBank/DDBJ whole genome shotgun (WGS) entry which is preliminary data.</text>
</comment>
<sequence>MGSMREYDVVVIGSGPGGQKAAIASAKLGKSVAIIERGRMLGGVCVNTGTIPSKTLREAVLYLTGMNQRELYGASYRVKDRITPPTCWHGLSA</sequence>
<keyword evidence="6" id="KW-1185">Reference proteome</keyword>
<dbReference type="Proteomes" id="UP000020681">
    <property type="component" value="Unassembled WGS sequence"/>
</dbReference>
<dbReference type="PANTHER" id="PTHR22912:SF93">
    <property type="entry name" value="SOLUBLE PYRIDINE NUCLEOTIDE TRANSHYDROGENASE"/>
    <property type="match status" value="1"/>
</dbReference>
<dbReference type="InterPro" id="IPR036188">
    <property type="entry name" value="FAD/NAD-bd_sf"/>
</dbReference>
<organism evidence="5 6">
    <name type="scientific">Mycobacterium ulcerans str. Harvey</name>
    <dbReference type="NCBI Taxonomy" id="1299332"/>
    <lineage>
        <taxon>Bacteria</taxon>
        <taxon>Bacillati</taxon>
        <taxon>Actinomycetota</taxon>
        <taxon>Actinomycetes</taxon>
        <taxon>Mycobacteriales</taxon>
        <taxon>Mycobacteriaceae</taxon>
        <taxon>Mycobacterium</taxon>
        <taxon>Mycobacterium ulcerans group</taxon>
    </lineage>
</organism>
<dbReference type="CDD" id="cd01653">
    <property type="entry name" value="GATase1"/>
    <property type="match status" value="1"/>
</dbReference>
<evidence type="ECO:0000256" key="2">
    <source>
        <dbReference type="ARBA" id="ARBA00007532"/>
    </source>
</evidence>
<evidence type="ECO:0000313" key="6">
    <source>
        <dbReference type="Proteomes" id="UP000020681"/>
    </source>
</evidence>
<dbReference type="Gene3D" id="3.50.50.60">
    <property type="entry name" value="FAD/NAD(P)-binding domain"/>
    <property type="match status" value="1"/>
</dbReference>
<name>A0ABN0QU09_MYCUL</name>
<dbReference type="PANTHER" id="PTHR22912">
    <property type="entry name" value="DISULFIDE OXIDOREDUCTASE"/>
    <property type="match status" value="1"/>
</dbReference>